<dbReference type="Proteomes" id="UP000007517">
    <property type="component" value="Chromosome"/>
</dbReference>
<gene>
    <name evidence="1" type="ordered locus">BLASA_1222</name>
</gene>
<dbReference type="InterPro" id="IPR011990">
    <property type="entry name" value="TPR-like_helical_dom_sf"/>
</dbReference>
<dbReference type="RefSeq" id="WP_014375062.1">
    <property type="nucleotide sequence ID" value="NC_016943.1"/>
</dbReference>
<accession>H6RWV1</accession>
<evidence type="ECO:0000313" key="2">
    <source>
        <dbReference type="Proteomes" id="UP000007517"/>
    </source>
</evidence>
<evidence type="ECO:0008006" key="3">
    <source>
        <dbReference type="Google" id="ProtNLM"/>
    </source>
</evidence>
<dbReference type="OrthoDB" id="3211351at2"/>
<dbReference type="EMBL" id="FO117623">
    <property type="protein sequence ID" value="CCG02163.1"/>
    <property type="molecule type" value="Genomic_DNA"/>
</dbReference>
<dbReference type="SUPFAM" id="SSF48452">
    <property type="entry name" value="TPR-like"/>
    <property type="match status" value="1"/>
</dbReference>
<keyword evidence="2" id="KW-1185">Reference proteome</keyword>
<dbReference type="STRING" id="1146883.BLASA_1222"/>
<organism evidence="1 2">
    <name type="scientific">Blastococcus saxobsidens (strain DD2)</name>
    <dbReference type="NCBI Taxonomy" id="1146883"/>
    <lineage>
        <taxon>Bacteria</taxon>
        <taxon>Bacillati</taxon>
        <taxon>Actinomycetota</taxon>
        <taxon>Actinomycetes</taxon>
        <taxon>Geodermatophilales</taxon>
        <taxon>Geodermatophilaceae</taxon>
        <taxon>Blastococcus</taxon>
    </lineage>
</organism>
<protein>
    <recommendedName>
        <fullName evidence="3">Tetratricopeptide repeat protein</fullName>
    </recommendedName>
</protein>
<dbReference type="KEGG" id="bsd:BLASA_1222"/>
<name>H6RWV1_BLASD</name>
<sequence>MRRPRTADDIEELYARARTPEERRATAQRLAAWAEEPDPRAGEVTPALLFVSAGEHLTAAGDLREAVVCFRRAVESGQYVPPDVRCYLHGGLLRVGDLDAARDLADELRRERPIDGDVYLLVGENYESTGDLRAAHRWLTMGVQRAVNDVEEGDDLDAAEDAAGLMAARLRVRHALDLPLDEYDRVVASALLASRERSS</sequence>
<reference evidence="1 2" key="1">
    <citation type="journal article" date="2012" name="J. Bacteriol.">
        <title>Genome Sequence of Blastococcus saxobsidens DD2, a Stone-Inhabiting Bacterium.</title>
        <authorList>
            <person name="Chouaia B."/>
            <person name="Crotti E."/>
            <person name="Brusetti L."/>
            <person name="Daffonchio D."/>
            <person name="Essoussi I."/>
            <person name="Nouioui I."/>
            <person name="Sbissi I."/>
            <person name="Ghodhbane-Gtari F."/>
            <person name="Gtari M."/>
            <person name="Vacherie B."/>
            <person name="Barbe V."/>
            <person name="Medigue C."/>
            <person name="Gury J."/>
            <person name="Pujic P."/>
            <person name="Normand P."/>
        </authorList>
    </citation>
    <scope>NUCLEOTIDE SEQUENCE [LARGE SCALE GENOMIC DNA]</scope>
    <source>
        <strain evidence="1 2">DD2</strain>
    </source>
</reference>
<dbReference type="Gene3D" id="1.25.40.10">
    <property type="entry name" value="Tetratricopeptide repeat domain"/>
    <property type="match status" value="1"/>
</dbReference>
<dbReference type="eggNOG" id="COG3118">
    <property type="taxonomic scope" value="Bacteria"/>
</dbReference>
<dbReference type="AlphaFoldDB" id="H6RWV1"/>
<evidence type="ECO:0000313" key="1">
    <source>
        <dbReference type="EMBL" id="CCG02163.1"/>
    </source>
</evidence>
<proteinExistence type="predicted"/>
<reference evidence="2" key="2">
    <citation type="submission" date="2012-02" db="EMBL/GenBank/DDBJ databases">
        <title>Complete genome sequence of Blastococcus saxobsidens strain DD2.</title>
        <authorList>
            <person name="Genoscope."/>
        </authorList>
    </citation>
    <scope>NUCLEOTIDE SEQUENCE [LARGE SCALE GENOMIC DNA]</scope>
    <source>
        <strain evidence="2">DD2</strain>
    </source>
</reference>
<dbReference type="HOGENOM" id="CLU_122775_0_0_11"/>